<dbReference type="CDD" id="cd10281">
    <property type="entry name" value="Nape_like_AP-endo"/>
    <property type="match status" value="1"/>
</dbReference>
<dbReference type="AlphaFoldDB" id="A0A5R9AFU8"/>
<dbReference type="InterPro" id="IPR037493">
    <property type="entry name" value="ExoIII-like"/>
</dbReference>
<dbReference type="NCBIfam" id="TIGR00195">
    <property type="entry name" value="exoDNase_III"/>
    <property type="match status" value="1"/>
</dbReference>
<dbReference type="InterPro" id="IPR004808">
    <property type="entry name" value="AP_endonuc_1"/>
</dbReference>
<keyword evidence="6" id="KW-0464">Manganese</keyword>
<dbReference type="GO" id="GO:0006281">
    <property type="term" value="P:DNA repair"/>
    <property type="evidence" value="ECO:0007669"/>
    <property type="project" value="InterPro"/>
</dbReference>
<feature type="binding site" evidence="6">
    <location>
        <position position="72"/>
    </location>
    <ligand>
        <name>Mg(2+)</name>
        <dbReference type="ChEBI" id="CHEBI:18420"/>
        <label>1</label>
    </ligand>
</feature>
<evidence type="ECO:0000256" key="5">
    <source>
        <dbReference type="PIRSR" id="PIRSR604808-1"/>
    </source>
</evidence>
<dbReference type="Pfam" id="PF03372">
    <property type="entry name" value="Exo_endo_phos"/>
    <property type="match status" value="1"/>
</dbReference>
<dbReference type="EC" id="3.1.11.2" evidence="10"/>
<feature type="domain" description="Endonuclease/exonuclease/phosphatase" evidence="9">
    <location>
        <begin position="69"/>
        <end position="331"/>
    </location>
</feature>
<feature type="binding site" evidence="6">
    <location>
        <position position="330"/>
    </location>
    <ligand>
        <name>Mg(2+)</name>
        <dbReference type="ChEBI" id="CHEBI:18420"/>
        <label>1</label>
    </ligand>
</feature>
<feature type="active site" description="Proton donor/acceptor" evidence="5">
    <location>
        <position position="228"/>
    </location>
</feature>
<feature type="binding site" evidence="6">
    <location>
        <position position="331"/>
    </location>
    <ligand>
        <name>Mg(2+)</name>
        <dbReference type="ChEBI" id="CHEBI:18420"/>
        <label>1</label>
    </ligand>
</feature>
<evidence type="ECO:0000313" key="10">
    <source>
        <dbReference type="EMBL" id="TLP76895.1"/>
    </source>
</evidence>
<feature type="active site" description="Proton acceptor" evidence="5">
    <location>
        <position position="331"/>
    </location>
</feature>
<dbReference type="NCBIfam" id="TIGR00633">
    <property type="entry name" value="xth"/>
    <property type="match status" value="1"/>
</dbReference>
<dbReference type="GO" id="GO:0008311">
    <property type="term" value="F:double-stranded DNA 3'-5' DNA exonuclease activity"/>
    <property type="evidence" value="ECO:0007669"/>
    <property type="project" value="UniProtKB-EC"/>
</dbReference>
<dbReference type="InterPro" id="IPR005135">
    <property type="entry name" value="Endo/exonuclease/phosphatase"/>
</dbReference>
<dbReference type="OrthoDB" id="9803914at2"/>
<evidence type="ECO:0000256" key="6">
    <source>
        <dbReference type="PIRSR" id="PIRSR604808-2"/>
    </source>
</evidence>
<comment type="similarity">
    <text evidence="1">Belongs to the DNA repair enzymes AP/ExoA family.</text>
</comment>
<reference evidence="10 11" key="1">
    <citation type="submission" date="2019-05" db="EMBL/GenBank/DDBJ databases">
        <title>Nesterenkonia sp. GY239, isolated from the Southern Atlantic Ocean.</title>
        <authorList>
            <person name="Zhang G."/>
        </authorList>
    </citation>
    <scope>NUCLEOTIDE SEQUENCE [LARGE SCALE GENOMIC DNA]</scope>
    <source>
        <strain evidence="10 11">GY239</strain>
    </source>
</reference>
<evidence type="ECO:0000313" key="11">
    <source>
        <dbReference type="Proteomes" id="UP000306544"/>
    </source>
</evidence>
<evidence type="ECO:0000256" key="8">
    <source>
        <dbReference type="SAM" id="MobiDB-lite"/>
    </source>
</evidence>
<keyword evidence="4 6" id="KW-0460">Magnesium</keyword>
<evidence type="ECO:0000256" key="3">
    <source>
        <dbReference type="ARBA" id="ARBA00022801"/>
    </source>
</evidence>
<evidence type="ECO:0000256" key="1">
    <source>
        <dbReference type="ARBA" id="ARBA00007092"/>
    </source>
</evidence>
<dbReference type="PANTHER" id="PTHR43250:SF2">
    <property type="entry name" value="EXODEOXYRIBONUCLEASE III"/>
    <property type="match status" value="1"/>
</dbReference>
<proteinExistence type="inferred from homology"/>
<evidence type="ECO:0000256" key="2">
    <source>
        <dbReference type="ARBA" id="ARBA00022723"/>
    </source>
</evidence>
<dbReference type="SUPFAM" id="SSF56219">
    <property type="entry name" value="DNase I-like"/>
    <property type="match status" value="1"/>
</dbReference>
<dbReference type="GO" id="GO:0046872">
    <property type="term" value="F:metal ion binding"/>
    <property type="evidence" value="ECO:0007669"/>
    <property type="project" value="UniProtKB-KW"/>
</dbReference>
<dbReference type="PROSITE" id="PS51435">
    <property type="entry name" value="AP_NUCLEASE_F1_4"/>
    <property type="match status" value="1"/>
</dbReference>
<dbReference type="EMBL" id="VAWA01000006">
    <property type="protein sequence ID" value="TLP76895.1"/>
    <property type="molecule type" value="Genomic_DNA"/>
</dbReference>
<sequence length="341" mass="37314">MTTTPTARRSRATSSADPVFQSPVEITGRCSAGSAQQPPEHRKGAPVGEAADFPHRIVDPKQTGATRIASVNVNGIRAAARKGMGQWLASRDVDILALQEVRAAPEILSPLVTGFAEQAGAQDPETHWHVHDHEAADKGRAGVAILSRTAPVATRTGLGDGRPEDDGRWIEADYELGDGSVLTVVSVYVHSGEVGTLRQEHKMRFLADMREYLPQLADRADHVLVLGDLNVGHTELDIKNWKGNVKNSGFLPEERAYFDEFFGEAGYVDVARSLAGEVPGPYTWWSYRGKAFDNDTGWRIDYHMATPQLAAQAANPRVDRAADYSLRWSDHAPLVVDYQLP</sequence>
<dbReference type="InterPro" id="IPR036691">
    <property type="entry name" value="Endo/exonu/phosph_ase_sf"/>
</dbReference>
<organism evidence="10 11">
    <name type="scientific">Nesterenkonia sphaerica</name>
    <dbReference type="NCBI Taxonomy" id="1804988"/>
    <lineage>
        <taxon>Bacteria</taxon>
        <taxon>Bacillati</taxon>
        <taxon>Actinomycetota</taxon>
        <taxon>Actinomycetes</taxon>
        <taxon>Micrococcales</taxon>
        <taxon>Micrococcaceae</taxon>
        <taxon>Nesterenkonia</taxon>
    </lineage>
</organism>
<feature type="region of interest" description="Disordered" evidence="8">
    <location>
        <begin position="1"/>
        <end position="50"/>
    </location>
</feature>
<evidence type="ECO:0000259" key="9">
    <source>
        <dbReference type="Pfam" id="PF03372"/>
    </source>
</evidence>
<feature type="site" description="Transition state stabilizer" evidence="7">
    <location>
        <position position="230"/>
    </location>
</feature>
<feature type="binding site" evidence="6">
    <location>
        <position position="100"/>
    </location>
    <ligand>
        <name>Mg(2+)</name>
        <dbReference type="ChEBI" id="CHEBI:18420"/>
        <label>1</label>
    </ligand>
</feature>
<evidence type="ECO:0000256" key="4">
    <source>
        <dbReference type="ARBA" id="ARBA00022842"/>
    </source>
</evidence>
<feature type="binding site" evidence="6">
    <location>
        <position position="230"/>
    </location>
    <ligand>
        <name>Mg(2+)</name>
        <dbReference type="ChEBI" id="CHEBI:18420"/>
        <label>1</label>
    </ligand>
</feature>
<evidence type="ECO:0000256" key="7">
    <source>
        <dbReference type="PIRSR" id="PIRSR604808-3"/>
    </source>
</evidence>
<feature type="binding site" evidence="6">
    <location>
        <position position="228"/>
    </location>
    <ligand>
        <name>Mg(2+)</name>
        <dbReference type="ChEBI" id="CHEBI:18420"/>
        <label>1</label>
    </ligand>
</feature>
<comment type="caution">
    <text evidence="10">The sequence shown here is derived from an EMBL/GenBank/DDBJ whole genome shotgun (WGS) entry which is preliminary data.</text>
</comment>
<protein>
    <submittedName>
        <fullName evidence="10">Exodeoxyribonuclease III</fullName>
        <ecNumber evidence="10">3.1.11.2</ecNumber>
    </submittedName>
</protein>
<keyword evidence="11" id="KW-1185">Reference proteome</keyword>
<dbReference type="PANTHER" id="PTHR43250">
    <property type="entry name" value="EXODEOXYRIBONUCLEASE III"/>
    <property type="match status" value="1"/>
</dbReference>
<keyword evidence="2 6" id="KW-0479">Metal-binding</keyword>
<feature type="site" description="Interaction with DNA substrate" evidence="7">
    <location>
        <position position="331"/>
    </location>
</feature>
<feature type="compositionally biased region" description="Low complexity" evidence="8">
    <location>
        <begin position="1"/>
        <end position="16"/>
    </location>
</feature>
<name>A0A5R9AFU8_9MICC</name>
<feature type="site" description="Important for catalytic activity" evidence="7">
    <location>
        <position position="301"/>
    </location>
</feature>
<gene>
    <name evidence="10" type="primary">xth</name>
    <name evidence="10" type="ORF">FEF27_06540</name>
</gene>
<keyword evidence="3 10" id="KW-0378">Hydrolase</keyword>
<comment type="cofactor">
    <cofactor evidence="6">
        <name>Mg(2+)</name>
        <dbReference type="ChEBI" id="CHEBI:18420"/>
    </cofactor>
    <cofactor evidence="6">
        <name>Mn(2+)</name>
        <dbReference type="ChEBI" id="CHEBI:29035"/>
    </cofactor>
    <text evidence="6">Probably binds two magnesium or manganese ions per subunit.</text>
</comment>
<feature type="active site" evidence="5">
    <location>
        <position position="188"/>
    </location>
</feature>
<dbReference type="Gene3D" id="3.60.10.10">
    <property type="entry name" value="Endonuclease/exonuclease/phosphatase"/>
    <property type="match status" value="1"/>
</dbReference>
<dbReference type="Proteomes" id="UP000306544">
    <property type="component" value="Unassembled WGS sequence"/>
</dbReference>
<accession>A0A5R9AFU8</accession>